<dbReference type="PROSITE" id="PS00798">
    <property type="entry name" value="ALDOKETO_REDUCTASE_1"/>
    <property type="match status" value="1"/>
</dbReference>
<keyword evidence="8" id="KW-0406">Ion transport</keyword>
<sequence length="311" mass="35302">MKTIEFLDGNKIPFLGLGTWTSPSDKIRTAVLSALEAGYRHFDCAFVYGNEKAVGEALKEGIQKLNLKREDIFVTSKVWCTHFRPELVRKCCETTLKDLQLSYVDLYLVHWPVALKPGAETFPKSADGETLELDYPPLTETWKAMEQLVDNKLVKSIGISNFNKRQIDLILSVCRIKPVNLQVEIHANFPNTKLVEYAQSKGLTVTAYAPLGSPGASPGEVDLLTAPWVCEIADRHQKTTSQILLRYLLQRNIIVIPKSVTPSRIVENSKIFDFTLNDEEMKLLNTRGLNKRQFVLSSMRLHPEYPFKDEF</sequence>
<dbReference type="OrthoDB" id="416253at2759"/>
<evidence type="ECO:0000256" key="4">
    <source>
        <dbReference type="PIRSR" id="PIRSR000097-1"/>
    </source>
</evidence>
<dbReference type="Gene3D" id="3.20.20.100">
    <property type="entry name" value="NADP-dependent oxidoreductase domain"/>
    <property type="match status" value="1"/>
</dbReference>
<organism evidence="8 9">
    <name type="scientific">Fasciolopsis buskii</name>
    <dbReference type="NCBI Taxonomy" id="27845"/>
    <lineage>
        <taxon>Eukaryota</taxon>
        <taxon>Metazoa</taxon>
        <taxon>Spiralia</taxon>
        <taxon>Lophotrochozoa</taxon>
        <taxon>Platyhelminthes</taxon>
        <taxon>Trematoda</taxon>
        <taxon>Digenea</taxon>
        <taxon>Plagiorchiida</taxon>
        <taxon>Echinostomata</taxon>
        <taxon>Echinostomatoidea</taxon>
        <taxon>Fasciolidae</taxon>
        <taxon>Fasciolopsis</taxon>
    </lineage>
</organism>
<dbReference type="GO" id="GO:0016491">
    <property type="term" value="F:oxidoreductase activity"/>
    <property type="evidence" value="ECO:0007669"/>
    <property type="project" value="UniProtKB-KW"/>
</dbReference>
<reference evidence="8" key="1">
    <citation type="submission" date="2019-05" db="EMBL/GenBank/DDBJ databases">
        <title>Annotation for the trematode Fasciolopsis buski.</title>
        <authorList>
            <person name="Choi Y.-J."/>
        </authorList>
    </citation>
    <scope>NUCLEOTIDE SEQUENCE</scope>
    <source>
        <strain evidence="8">HT</strain>
        <tissue evidence="8">Whole worm</tissue>
    </source>
</reference>
<dbReference type="InterPro" id="IPR023210">
    <property type="entry name" value="NADP_OxRdtase_dom"/>
</dbReference>
<evidence type="ECO:0000256" key="1">
    <source>
        <dbReference type="ARBA" id="ARBA00007905"/>
    </source>
</evidence>
<evidence type="ECO:0000256" key="3">
    <source>
        <dbReference type="ARBA" id="ARBA00023002"/>
    </source>
</evidence>
<protein>
    <submittedName>
        <fullName evidence="8">Voltage-gated potassium channel subunit beta-2</fullName>
    </submittedName>
</protein>
<evidence type="ECO:0000313" key="9">
    <source>
        <dbReference type="Proteomes" id="UP000728185"/>
    </source>
</evidence>
<evidence type="ECO:0000256" key="5">
    <source>
        <dbReference type="PIRSR" id="PIRSR000097-2"/>
    </source>
</evidence>
<gene>
    <name evidence="8" type="ORF">FBUS_08022</name>
</gene>
<accession>A0A8E0VKG3</accession>
<evidence type="ECO:0000313" key="8">
    <source>
        <dbReference type="EMBL" id="KAA0190728.1"/>
    </source>
</evidence>
<evidence type="ECO:0000259" key="7">
    <source>
        <dbReference type="Pfam" id="PF00248"/>
    </source>
</evidence>
<dbReference type="PRINTS" id="PR00069">
    <property type="entry name" value="ALDKETRDTASE"/>
</dbReference>
<keyword evidence="8" id="KW-0813">Transport</keyword>
<dbReference type="PROSITE" id="PS00063">
    <property type="entry name" value="ALDOKETO_REDUCTASE_3"/>
    <property type="match status" value="1"/>
</dbReference>
<feature type="domain" description="NADP-dependent oxidoreductase" evidence="7">
    <location>
        <begin position="15"/>
        <end position="284"/>
    </location>
</feature>
<dbReference type="InterPro" id="IPR018170">
    <property type="entry name" value="Aldo/ket_reductase_CS"/>
</dbReference>
<keyword evidence="3" id="KW-0560">Oxidoreductase</keyword>
<dbReference type="InterPro" id="IPR020471">
    <property type="entry name" value="AKR"/>
</dbReference>
<dbReference type="GO" id="GO:0034220">
    <property type="term" value="P:monoatomic ion transmembrane transport"/>
    <property type="evidence" value="ECO:0007669"/>
    <property type="project" value="UniProtKB-KW"/>
</dbReference>
<feature type="active site" description="Proton donor" evidence="4">
    <location>
        <position position="48"/>
    </location>
</feature>
<name>A0A8E0VKG3_9TREM</name>
<feature type="site" description="Lowers pKa of active site Tyr" evidence="6">
    <location>
        <position position="77"/>
    </location>
</feature>
<proteinExistence type="inferred from homology"/>
<comment type="caution">
    <text evidence="8">The sequence shown here is derived from an EMBL/GenBank/DDBJ whole genome shotgun (WGS) entry which is preliminary data.</text>
</comment>
<keyword evidence="9" id="KW-1185">Reference proteome</keyword>
<dbReference type="EMBL" id="LUCM01006817">
    <property type="protein sequence ID" value="KAA0190728.1"/>
    <property type="molecule type" value="Genomic_DNA"/>
</dbReference>
<dbReference type="PROSITE" id="PS00062">
    <property type="entry name" value="ALDOKETO_REDUCTASE_2"/>
    <property type="match status" value="1"/>
</dbReference>
<dbReference type="InterPro" id="IPR036812">
    <property type="entry name" value="NAD(P)_OxRdtase_dom_sf"/>
</dbReference>
<dbReference type="AlphaFoldDB" id="A0A8E0VKG3"/>
<comment type="similarity">
    <text evidence="1">Belongs to the aldo/keto reductase family.</text>
</comment>
<dbReference type="SUPFAM" id="SSF51430">
    <property type="entry name" value="NAD(P)-linked oxidoreductase"/>
    <property type="match status" value="1"/>
</dbReference>
<dbReference type="Proteomes" id="UP000728185">
    <property type="component" value="Unassembled WGS sequence"/>
</dbReference>
<dbReference type="Pfam" id="PF00248">
    <property type="entry name" value="Aldo_ket_red"/>
    <property type="match status" value="1"/>
</dbReference>
<dbReference type="FunFam" id="3.20.20.100:FF:000006">
    <property type="entry name" value="Aldo-keto reductase family 1 member A1"/>
    <property type="match status" value="1"/>
</dbReference>
<dbReference type="PANTHER" id="PTHR11732">
    <property type="entry name" value="ALDO/KETO REDUCTASE"/>
    <property type="match status" value="1"/>
</dbReference>
<keyword evidence="2" id="KW-0521">NADP</keyword>
<evidence type="ECO:0000256" key="6">
    <source>
        <dbReference type="PIRSR" id="PIRSR000097-3"/>
    </source>
</evidence>
<evidence type="ECO:0000256" key="2">
    <source>
        <dbReference type="ARBA" id="ARBA00022857"/>
    </source>
</evidence>
<feature type="binding site" evidence="5">
    <location>
        <position position="110"/>
    </location>
    <ligand>
        <name>substrate</name>
    </ligand>
</feature>
<dbReference type="PIRSF" id="PIRSF000097">
    <property type="entry name" value="AKR"/>
    <property type="match status" value="1"/>
</dbReference>
<keyword evidence="8" id="KW-0407">Ion channel</keyword>